<gene>
    <name evidence="3" type="ORF">AVDCRST_MAG89-5334</name>
</gene>
<evidence type="ECO:0000256" key="1">
    <source>
        <dbReference type="SAM" id="Phobius"/>
    </source>
</evidence>
<feature type="signal peptide" evidence="2">
    <location>
        <begin position="1"/>
        <end position="21"/>
    </location>
</feature>
<organism evidence="3">
    <name type="scientific">uncultured Gemmatimonadota bacterium</name>
    <dbReference type="NCBI Taxonomy" id="203437"/>
    <lineage>
        <taxon>Bacteria</taxon>
        <taxon>Pseudomonadati</taxon>
        <taxon>Gemmatimonadota</taxon>
        <taxon>environmental samples</taxon>
    </lineage>
</organism>
<sequence length="130" mass="13970">MRARLLFCILTIAATPTVASATEYPGFGTVVISGLFVPPLALLHLVLLAYHAEKRRYASLRFALRHSCLASVVPMLGIWMAMSDLPKNGYTAEVRNQCLAILAAGALAAWLPVIAHLLQRAPAPSPPARP</sequence>
<reference evidence="3" key="1">
    <citation type="submission" date="2020-02" db="EMBL/GenBank/DDBJ databases">
        <authorList>
            <person name="Meier V. D."/>
        </authorList>
    </citation>
    <scope>NUCLEOTIDE SEQUENCE</scope>
    <source>
        <strain evidence="3">AVDCRST_MAG89</strain>
    </source>
</reference>
<feature type="transmembrane region" description="Helical" evidence="1">
    <location>
        <begin position="62"/>
        <end position="82"/>
    </location>
</feature>
<proteinExistence type="predicted"/>
<feature type="chain" id="PRO_5026968308" evidence="2">
    <location>
        <begin position="22"/>
        <end position="130"/>
    </location>
</feature>
<dbReference type="AlphaFoldDB" id="A0A6J4NAF6"/>
<keyword evidence="2" id="KW-0732">Signal</keyword>
<feature type="transmembrane region" description="Helical" evidence="1">
    <location>
        <begin position="94"/>
        <end position="118"/>
    </location>
</feature>
<evidence type="ECO:0000256" key="2">
    <source>
        <dbReference type="SAM" id="SignalP"/>
    </source>
</evidence>
<feature type="transmembrane region" description="Helical" evidence="1">
    <location>
        <begin position="31"/>
        <end position="50"/>
    </location>
</feature>
<feature type="non-terminal residue" evidence="3">
    <location>
        <position position="130"/>
    </location>
</feature>
<dbReference type="EMBL" id="CADCTV010001119">
    <property type="protein sequence ID" value="CAA9380372.1"/>
    <property type="molecule type" value="Genomic_DNA"/>
</dbReference>
<evidence type="ECO:0000313" key="3">
    <source>
        <dbReference type="EMBL" id="CAA9380372.1"/>
    </source>
</evidence>
<keyword evidence="1" id="KW-1133">Transmembrane helix</keyword>
<keyword evidence="1" id="KW-0472">Membrane</keyword>
<keyword evidence="1" id="KW-0812">Transmembrane</keyword>
<name>A0A6J4NAF6_9BACT</name>
<protein>
    <submittedName>
        <fullName evidence="3">Uncharacterized protein</fullName>
    </submittedName>
</protein>
<accession>A0A6J4NAF6</accession>